<protein>
    <submittedName>
        <fullName evidence="1">Uncharacterized protein</fullName>
    </submittedName>
</protein>
<accession>A0A5N6MY84</accession>
<name>A0A5N6MY84_9ASTR</name>
<comment type="caution">
    <text evidence="1">The sequence shown here is derived from an EMBL/GenBank/DDBJ whole genome shotgun (WGS) entry which is preliminary data.</text>
</comment>
<dbReference type="EMBL" id="SZYD01000014">
    <property type="protein sequence ID" value="KAD4179201.1"/>
    <property type="molecule type" value="Genomic_DNA"/>
</dbReference>
<evidence type="ECO:0000313" key="1">
    <source>
        <dbReference type="EMBL" id="KAD4179201.1"/>
    </source>
</evidence>
<reference evidence="1 2" key="1">
    <citation type="submission" date="2019-05" db="EMBL/GenBank/DDBJ databases">
        <title>Mikania micrantha, genome provides insights into the molecular mechanism of rapid growth.</title>
        <authorList>
            <person name="Liu B."/>
        </authorList>
    </citation>
    <scope>NUCLEOTIDE SEQUENCE [LARGE SCALE GENOMIC DNA]</scope>
    <source>
        <strain evidence="1">NLD-2019</strain>
        <tissue evidence="1">Leaf</tissue>
    </source>
</reference>
<dbReference type="Proteomes" id="UP000326396">
    <property type="component" value="Linkage Group LG4"/>
</dbReference>
<evidence type="ECO:0000313" key="2">
    <source>
        <dbReference type="Proteomes" id="UP000326396"/>
    </source>
</evidence>
<dbReference type="AlphaFoldDB" id="A0A5N6MY84"/>
<keyword evidence="2" id="KW-1185">Reference proteome</keyword>
<sequence>MEKIQERRRLSSSVGIAVAGHRRKDKVLRSSGVFPINSIPSIYIRWFETDLKEFMSAVGDTVAEGRKYGGGDCWLDLKVKGCMEIGIIWGAD</sequence>
<gene>
    <name evidence="1" type="ORF">E3N88_27792</name>
</gene>
<organism evidence="1 2">
    <name type="scientific">Mikania micrantha</name>
    <name type="common">bitter vine</name>
    <dbReference type="NCBI Taxonomy" id="192012"/>
    <lineage>
        <taxon>Eukaryota</taxon>
        <taxon>Viridiplantae</taxon>
        <taxon>Streptophyta</taxon>
        <taxon>Embryophyta</taxon>
        <taxon>Tracheophyta</taxon>
        <taxon>Spermatophyta</taxon>
        <taxon>Magnoliopsida</taxon>
        <taxon>eudicotyledons</taxon>
        <taxon>Gunneridae</taxon>
        <taxon>Pentapetalae</taxon>
        <taxon>asterids</taxon>
        <taxon>campanulids</taxon>
        <taxon>Asterales</taxon>
        <taxon>Asteraceae</taxon>
        <taxon>Asteroideae</taxon>
        <taxon>Heliantheae alliance</taxon>
        <taxon>Eupatorieae</taxon>
        <taxon>Mikania</taxon>
    </lineage>
</organism>
<proteinExistence type="predicted"/>